<accession>A0A854NK03</accession>
<dbReference type="EMBL" id="LSZF01000001">
    <property type="protein sequence ID" value="OWM36014.1"/>
    <property type="molecule type" value="Genomic_DNA"/>
</dbReference>
<comment type="caution">
    <text evidence="1">The sequence shown here is derived from an EMBL/GenBank/DDBJ whole genome shotgun (WGS) entry which is preliminary data.</text>
</comment>
<dbReference type="NCBIfam" id="NF033938">
    <property type="entry name" value="porH_2"/>
    <property type="match status" value="1"/>
</dbReference>
<dbReference type="AlphaFoldDB" id="A0A854NK03"/>
<sequence>MDIFVMLLRHVLKLIQYLLVTPTVASDNHSIRWCIPAHLKEKNMDPQFIASQLKNFETFVTNIATLFEGFPQLIKQLAGLFNNGAEGWGKAWESTKKIFEN</sequence>
<dbReference type="Proteomes" id="UP000197692">
    <property type="component" value="Unassembled WGS sequence"/>
</dbReference>
<reference evidence="2" key="1">
    <citation type="submission" date="2016-02" db="EMBL/GenBank/DDBJ databases">
        <title>Genomic analyses of a collection of pathogenic Corynebacterium diphtheriae.</title>
        <authorList>
            <person name="Sangal V."/>
            <person name="Titov L."/>
        </authorList>
    </citation>
    <scope>NUCLEOTIDE SEQUENCE [LARGE SCALE GENOMIC DNA]</scope>
    <source>
        <strain evidence="2">1438</strain>
    </source>
</reference>
<dbReference type="RefSeq" id="WP_010935509.1">
    <property type="nucleotide sequence ID" value="NZ_JADQUO010000013.1"/>
</dbReference>
<protein>
    <submittedName>
        <fullName evidence="1">Transposase</fullName>
    </submittedName>
</protein>
<evidence type="ECO:0000313" key="1">
    <source>
        <dbReference type="EMBL" id="OWM36014.1"/>
    </source>
</evidence>
<name>A0A854NK03_CORDP</name>
<organism evidence="1 2">
    <name type="scientific">Corynebacterium diphtheriae bv. mitis</name>
    <dbReference type="NCBI Taxonomy" id="1806053"/>
    <lineage>
        <taxon>Bacteria</taxon>
        <taxon>Bacillati</taxon>
        <taxon>Actinomycetota</taxon>
        <taxon>Actinomycetes</taxon>
        <taxon>Mycobacteriales</taxon>
        <taxon>Corynebacteriaceae</taxon>
        <taxon>Corynebacterium</taxon>
    </lineage>
</organism>
<evidence type="ECO:0000313" key="2">
    <source>
        <dbReference type="Proteomes" id="UP000197692"/>
    </source>
</evidence>
<dbReference type="NCBIfam" id="NF033937">
    <property type="entry name" value="porH_1"/>
    <property type="match status" value="1"/>
</dbReference>
<gene>
    <name evidence="1" type="ORF">AY602_00280</name>
</gene>
<proteinExistence type="predicted"/>